<feature type="compositionally biased region" description="Basic and acidic residues" evidence="8">
    <location>
        <begin position="47"/>
        <end position="62"/>
    </location>
</feature>
<dbReference type="InterPro" id="IPR014816">
    <property type="entry name" value="tRNA_MeTrfase_Gcd14"/>
</dbReference>
<dbReference type="Gene3D" id="3.10.330.20">
    <property type="match status" value="1"/>
</dbReference>
<dbReference type="PANTHER" id="PTHR12133:SF2">
    <property type="entry name" value="TRNA (ADENINE(58)-N(1))-METHYLTRANSFERASE CATALYTIC SUBUNIT TRMT61A"/>
    <property type="match status" value="1"/>
</dbReference>
<feature type="region of interest" description="Disordered" evidence="8">
    <location>
        <begin position="483"/>
        <end position="526"/>
    </location>
</feature>
<dbReference type="GO" id="GO:0160107">
    <property type="term" value="F:tRNA (adenine(58)-N1)-methyltransferase activity"/>
    <property type="evidence" value="ECO:0007669"/>
    <property type="project" value="UniProtKB-EC"/>
</dbReference>
<protein>
    <recommendedName>
        <fullName evidence="2">tRNA (adenine(58)-N(1))-methyltransferase</fullName>
        <ecNumber evidence="2">2.1.1.220</ecNumber>
    </recommendedName>
</protein>
<organism evidence="10">
    <name type="scientific">Neospora caninum (strain Liverpool)</name>
    <dbReference type="NCBI Taxonomy" id="572307"/>
    <lineage>
        <taxon>Eukaryota</taxon>
        <taxon>Sar</taxon>
        <taxon>Alveolata</taxon>
        <taxon>Apicomplexa</taxon>
        <taxon>Conoidasida</taxon>
        <taxon>Coccidia</taxon>
        <taxon>Eucoccidiorida</taxon>
        <taxon>Eimeriorina</taxon>
        <taxon>Sarcocystidae</taxon>
        <taxon>Neospora</taxon>
    </lineage>
</organism>
<evidence type="ECO:0000256" key="5">
    <source>
        <dbReference type="ARBA" id="ARBA00022691"/>
    </source>
</evidence>
<keyword evidence="6" id="KW-0819">tRNA processing</keyword>
<dbReference type="PANTHER" id="PTHR12133">
    <property type="entry name" value="TRNA (ADENINE(58)-N(1))-METHYLTRANSFERASE"/>
    <property type="match status" value="1"/>
</dbReference>
<dbReference type="SUPFAM" id="SSF53335">
    <property type="entry name" value="S-adenosyl-L-methionine-dependent methyltransferases"/>
    <property type="match status" value="1"/>
</dbReference>
<gene>
    <name evidence="10" type="ORF">BN1204_044810</name>
</gene>
<comment type="subcellular location">
    <subcellularLocation>
        <location evidence="1">Nucleus</location>
    </subcellularLocation>
</comment>
<evidence type="ECO:0000256" key="8">
    <source>
        <dbReference type="SAM" id="MobiDB-lite"/>
    </source>
</evidence>
<feature type="compositionally biased region" description="Basic and acidic residues" evidence="8">
    <location>
        <begin position="383"/>
        <end position="395"/>
    </location>
</feature>
<dbReference type="AlphaFoldDB" id="A0A0F7UJI9"/>
<dbReference type="EMBL" id="LN714484">
    <property type="protein sequence ID" value="CEL68740.1"/>
    <property type="molecule type" value="Genomic_DNA"/>
</dbReference>
<reference evidence="10" key="1">
    <citation type="journal article" date="2015" name="PLoS ONE">
        <title>Comprehensive Evaluation of Toxoplasma gondii VEG and Neospora caninum LIV Genomes with Tachyzoite Stage Transcriptome and Proteome Defines Novel Transcript Features.</title>
        <authorList>
            <person name="Ramaprasad A."/>
            <person name="Mourier T."/>
            <person name="Naeem R."/>
            <person name="Malas T.B."/>
            <person name="Moussa E."/>
            <person name="Panigrahi A."/>
            <person name="Vermont S.J."/>
            <person name="Otto T.D."/>
            <person name="Wastling J."/>
            <person name="Pain A."/>
        </authorList>
    </citation>
    <scope>NUCLEOTIDE SEQUENCE</scope>
    <source>
        <strain evidence="10">Liverpool</strain>
    </source>
</reference>
<feature type="domain" description="tRNA (adenine(58)-N(1))-methyltransferase catalytic subunit TRM61 C-terminal" evidence="9">
    <location>
        <begin position="294"/>
        <end position="372"/>
    </location>
</feature>
<keyword evidence="4 10" id="KW-0808">Transferase</keyword>
<evidence type="ECO:0000256" key="2">
    <source>
        <dbReference type="ARBA" id="ARBA00012796"/>
    </source>
</evidence>
<accession>A0A0F7UJI9</accession>
<evidence type="ECO:0000259" key="9">
    <source>
        <dbReference type="Pfam" id="PF08704"/>
    </source>
</evidence>
<evidence type="ECO:0000256" key="6">
    <source>
        <dbReference type="ARBA" id="ARBA00022694"/>
    </source>
</evidence>
<sequence length="575" mass="60967">MQMALGQHSSGVHSVSAAGSDSSCSAGLSPLGTGQTAAMPDASTLRRKAEAESDAEPPKKESPLSPLGLGGQIARREFPRYGDFVILYGSHALVLPVVLERGRVSNSRLGNYRHDDIVSTAYGSKVQDRKSKRWLVVLHPSPDLFSLALTHRTQILYHSDISLVLMLLDACPGKRICEAGTGSGSLSCHLARAVAPVGHVFTYEFHRQRKLDAEADFKRLGLASHLSSFHRDVCAEGFVRVPAVGSEGEYADLAATSASPAAAGAASAEGSDARAASGASCDGDPREQAVPAAGSIDGLFLDVPSPWLALDHVDTALREGGRFVNFSPCIEQVQRVCECLHERGYHGIQTFEVFRKPWGVWTTKPAARSLAPREGESPAEPGLARDAKRPKRGDTEPPAAEAPNQPPPPSGGEGKVKETQKPAAATASRKANRNKPRSADDGDGCQGLGSAKDVSLATFPLLISQLLGQSVPEEFWTPAMQLEGSKSEEGDCEQGAGASKSPRDGGCASRTDGSSSAKEGFIGIDRTQTEAKRRIVPIDFEATHYPLPLRGHTGYLTVAVKQRTRALSGKLSEPC</sequence>
<keyword evidence="5" id="KW-0949">S-adenosyl-L-methionine</keyword>
<evidence type="ECO:0000256" key="7">
    <source>
        <dbReference type="ARBA" id="ARBA00023242"/>
    </source>
</evidence>
<dbReference type="Gene3D" id="3.40.50.150">
    <property type="entry name" value="Vaccinia Virus protein VP39"/>
    <property type="match status" value="1"/>
</dbReference>
<proteinExistence type="predicted"/>
<keyword evidence="7" id="KW-0539">Nucleus</keyword>
<evidence type="ECO:0000313" key="10">
    <source>
        <dbReference type="EMBL" id="CEL68740.1"/>
    </source>
</evidence>
<dbReference type="InterPro" id="IPR029063">
    <property type="entry name" value="SAM-dependent_MTases_sf"/>
</dbReference>
<dbReference type="PROSITE" id="PS51620">
    <property type="entry name" value="SAM_TRM61"/>
    <property type="match status" value="1"/>
</dbReference>
<feature type="domain" description="tRNA (adenine(58)-N(1))-methyltransferase catalytic subunit TRM61 C-terminal" evidence="9">
    <location>
        <begin position="134"/>
        <end position="238"/>
    </location>
</feature>
<dbReference type="GO" id="GO:0030488">
    <property type="term" value="P:tRNA methylation"/>
    <property type="evidence" value="ECO:0007669"/>
    <property type="project" value="InterPro"/>
</dbReference>
<keyword evidence="3 10" id="KW-0489">Methyltransferase</keyword>
<evidence type="ECO:0000256" key="3">
    <source>
        <dbReference type="ARBA" id="ARBA00022603"/>
    </source>
</evidence>
<feature type="region of interest" description="Disordered" evidence="8">
    <location>
        <begin position="1"/>
        <end position="69"/>
    </location>
</feature>
<feature type="region of interest" description="Disordered" evidence="8">
    <location>
        <begin position="367"/>
        <end position="446"/>
    </location>
</feature>
<evidence type="ECO:0000256" key="1">
    <source>
        <dbReference type="ARBA" id="ARBA00004123"/>
    </source>
</evidence>
<dbReference type="EC" id="2.1.1.220" evidence="2"/>
<dbReference type="GO" id="GO:0005634">
    <property type="term" value="C:nucleus"/>
    <property type="evidence" value="ECO:0007669"/>
    <property type="project" value="UniProtKB-SubCell"/>
</dbReference>
<dbReference type="GO" id="GO:0031515">
    <property type="term" value="C:tRNA (m1A) methyltransferase complex"/>
    <property type="evidence" value="ECO:0007669"/>
    <property type="project" value="InterPro"/>
</dbReference>
<evidence type="ECO:0000256" key="4">
    <source>
        <dbReference type="ARBA" id="ARBA00022679"/>
    </source>
</evidence>
<dbReference type="InterPro" id="IPR049470">
    <property type="entry name" value="TRM61_C"/>
</dbReference>
<dbReference type="Pfam" id="PF08704">
    <property type="entry name" value="GCD14"/>
    <property type="match status" value="2"/>
</dbReference>
<name>A0A0F7UJI9_NEOCL</name>
<feature type="compositionally biased region" description="Low complexity" evidence="8">
    <location>
        <begin position="9"/>
        <end position="29"/>
    </location>
</feature>